<evidence type="ECO:0000256" key="5">
    <source>
        <dbReference type="ARBA" id="ARBA00022989"/>
    </source>
</evidence>
<dbReference type="SMART" id="SM00008">
    <property type="entry name" value="HormR"/>
    <property type="match status" value="1"/>
</dbReference>
<dbReference type="GO" id="GO:0007188">
    <property type="term" value="P:adenylate cyclase-modulating G protein-coupled receptor signaling pathway"/>
    <property type="evidence" value="ECO:0007669"/>
    <property type="project" value="TreeGrafter"/>
</dbReference>
<keyword evidence="6" id="KW-0297">G-protein coupled receptor</keyword>
<keyword evidence="3" id="KW-1003">Cell membrane</keyword>
<keyword evidence="4 11" id="KW-0812">Transmembrane</keyword>
<evidence type="ECO:0000256" key="9">
    <source>
        <dbReference type="ARBA" id="ARBA00023180"/>
    </source>
</evidence>
<dbReference type="InterPro" id="IPR036445">
    <property type="entry name" value="GPCR_2_extracell_dom_sf"/>
</dbReference>
<feature type="transmembrane region" description="Helical" evidence="11">
    <location>
        <begin position="172"/>
        <end position="194"/>
    </location>
</feature>
<evidence type="ECO:0000256" key="6">
    <source>
        <dbReference type="ARBA" id="ARBA00023040"/>
    </source>
</evidence>
<evidence type="ECO:0000256" key="2">
    <source>
        <dbReference type="ARBA" id="ARBA00005314"/>
    </source>
</evidence>
<evidence type="ECO:0000256" key="11">
    <source>
        <dbReference type="SAM" id="Phobius"/>
    </source>
</evidence>
<sequence>MDLNHGFVIWTLIVSTCAGVKTVHPECSIVLHLQKNEAECQLKISFTQSLLNFNASDTGCLVEWDGVNCWPAVSVGERVSVSCPPPLLNSHELITRTCTTEGWSRLSVPYYSACFQDNSTEQEDTGHRREYFSMVKLIYTVGYGVSIGSLCIAVFIFCIFRKLLCTRTYIHLNLFSTFILRALAVFVKDAVLFADDTINHCTVSTVLCKAVVTFFQYCVLSNFYWLLVEGLYLQTLLVFTFAHKGTFFWWYTLIGWGTPSVTVIIWTFLKHKYDNYGCWDDMDSGYWWIIKIPILLSVFVNFVVFVNISRMIVVKTKTPESNGGDRRLYRRLAKSTLLLIPLFGVHYTVFALFPEHVGLEARLFFELVLGSFQGFIVALLYCFMNTEVQNEIRKEIEKYKSRTDNNTLQMATQEFTP</sequence>
<dbReference type="SUPFAM" id="SSF111418">
    <property type="entry name" value="Hormone receptor domain"/>
    <property type="match status" value="1"/>
</dbReference>
<feature type="signal peptide" evidence="12">
    <location>
        <begin position="1"/>
        <end position="22"/>
    </location>
</feature>
<evidence type="ECO:0000256" key="12">
    <source>
        <dbReference type="SAM" id="SignalP"/>
    </source>
</evidence>
<dbReference type="InterPro" id="IPR000832">
    <property type="entry name" value="GPCR_2_secretin-like"/>
</dbReference>
<dbReference type="GO" id="GO:0007166">
    <property type="term" value="P:cell surface receptor signaling pathway"/>
    <property type="evidence" value="ECO:0007669"/>
    <property type="project" value="InterPro"/>
</dbReference>
<keyword evidence="9" id="KW-0325">Glycoprotein</keyword>
<feature type="domain" description="G-protein coupled receptors family 2 profile 1" evidence="13">
    <location>
        <begin position="39"/>
        <end position="118"/>
    </location>
</feature>
<dbReference type="GO" id="GO:0005886">
    <property type="term" value="C:plasma membrane"/>
    <property type="evidence" value="ECO:0007669"/>
    <property type="project" value="UniProtKB-SubCell"/>
</dbReference>
<dbReference type="InterPro" id="IPR050332">
    <property type="entry name" value="GPCR_2"/>
</dbReference>
<gene>
    <name evidence="15" type="ORF">R3I93_017640</name>
</gene>
<comment type="caution">
    <text evidence="15">The sequence shown here is derived from an EMBL/GenBank/DDBJ whole genome shotgun (WGS) entry which is preliminary data.</text>
</comment>
<feature type="transmembrane region" description="Helical" evidence="11">
    <location>
        <begin position="336"/>
        <end position="357"/>
    </location>
</feature>
<dbReference type="PROSITE" id="PS00650">
    <property type="entry name" value="G_PROTEIN_RECEP_F2_2"/>
    <property type="match status" value="1"/>
</dbReference>
<evidence type="ECO:0000256" key="10">
    <source>
        <dbReference type="ARBA" id="ARBA00023224"/>
    </source>
</evidence>
<dbReference type="Gene3D" id="1.20.1070.10">
    <property type="entry name" value="Rhodopsin 7-helix transmembrane proteins"/>
    <property type="match status" value="1"/>
</dbReference>
<evidence type="ECO:0000313" key="16">
    <source>
        <dbReference type="Proteomes" id="UP001364617"/>
    </source>
</evidence>
<dbReference type="InterPro" id="IPR017981">
    <property type="entry name" value="GPCR_2-like_7TM"/>
</dbReference>
<feature type="transmembrane region" description="Helical" evidence="11">
    <location>
        <begin position="248"/>
        <end position="268"/>
    </location>
</feature>
<feature type="domain" description="G-protein coupled receptors family 2 profile 2" evidence="14">
    <location>
        <begin position="135"/>
        <end position="385"/>
    </location>
</feature>
<evidence type="ECO:0000259" key="13">
    <source>
        <dbReference type="PROSITE" id="PS50227"/>
    </source>
</evidence>
<dbReference type="PROSITE" id="PS00649">
    <property type="entry name" value="G_PROTEIN_RECEP_F2_1"/>
    <property type="match status" value="1"/>
</dbReference>
<evidence type="ECO:0000256" key="8">
    <source>
        <dbReference type="ARBA" id="ARBA00023170"/>
    </source>
</evidence>
<keyword evidence="16" id="KW-1185">Reference proteome</keyword>
<feature type="transmembrane region" description="Helical" evidence="11">
    <location>
        <begin position="214"/>
        <end position="241"/>
    </location>
</feature>
<organism evidence="15 16">
    <name type="scientific">Phoxinus phoxinus</name>
    <name type="common">Eurasian minnow</name>
    <dbReference type="NCBI Taxonomy" id="58324"/>
    <lineage>
        <taxon>Eukaryota</taxon>
        <taxon>Metazoa</taxon>
        <taxon>Chordata</taxon>
        <taxon>Craniata</taxon>
        <taxon>Vertebrata</taxon>
        <taxon>Euteleostomi</taxon>
        <taxon>Actinopterygii</taxon>
        <taxon>Neopterygii</taxon>
        <taxon>Teleostei</taxon>
        <taxon>Ostariophysi</taxon>
        <taxon>Cypriniformes</taxon>
        <taxon>Leuciscidae</taxon>
        <taxon>Phoxininae</taxon>
        <taxon>Phoxinus</taxon>
    </lineage>
</organism>
<dbReference type="SUPFAM" id="SSF81321">
    <property type="entry name" value="Family A G protein-coupled receptor-like"/>
    <property type="match status" value="1"/>
</dbReference>
<keyword evidence="7 11" id="KW-0472">Membrane</keyword>
<feature type="transmembrane region" description="Helical" evidence="11">
    <location>
        <begin position="137"/>
        <end position="160"/>
    </location>
</feature>
<dbReference type="PROSITE" id="PS50227">
    <property type="entry name" value="G_PROTEIN_RECEP_F2_3"/>
    <property type="match status" value="1"/>
</dbReference>
<dbReference type="AlphaFoldDB" id="A0AAN9GWG3"/>
<reference evidence="15 16" key="1">
    <citation type="submission" date="2024-02" db="EMBL/GenBank/DDBJ databases">
        <title>Chromosome-level genome assembly of the Eurasian Minnow (Phoxinus phoxinus).</title>
        <authorList>
            <person name="Oriowo T.O."/>
            <person name="Martin S."/>
            <person name="Stange M."/>
            <person name="Chrysostomakis Y."/>
            <person name="Brown T."/>
            <person name="Winkler S."/>
            <person name="Kukowka S."/>
            <person name="Myers E.W."/>
            <person name="Bohne A."/>
        </authorList>
    </citation>
    <scope>NUCLEOTIDE SEQUENCE [LARGE SCALE GENOMIC DNA]</scope>
    <source>
        <strain evidence="15">ZFMK-TIS-60720</strain>
        <tissue evidence="15">Whole Organism</tissue>
    </source>
</reference>
<keyword evidence="12" id="KW-0732">Signal</keyword>
<dbReference type="GO" id="GO:0017046">
    <property type="term" value="F:peptide hormone binding"/>
    <property type="evidence" value="ECO:0007669"/>
    <property type="project" value="TreeGrafter"/>
</dbReference>
<feature type="transmembrane region" description="Helical" evidence="11">
    <location>
        <begin position="363"/>
        <end position="384"/>
    </location>
</feature>
<evidence type="ECO:0000256" key="4">
    <source>
        <dbReference type="ARBA" id="ARBA00022692"/>
    </source>
</evidence>
<evidence type="ECO:0000313" key="15">
    <source>
        <dbReference type="EMBL" id="KAK7134288.1"/>
    </source>
</evidence>
<evidence type="ECO:0000259" key="14">
    <source>
        <dbReference type="PROSITE" id="PS50261"/>
    </source>
</evidence>
<accession>A0AAN9GWG3</accession>
<dbReference type="GO" id="GO:0008528">
    <property type="term" value="F:G protein-coupled peptide receptor activity"/>
    <property type="evidence" value="ECO:0007669"/>
    <property type="project" value="TreeGrafter"/>
</dbReference>
<dbReference type="EMBL" id="JAYKXH010000019">
    <property type="protein sequence ID" value="KAK7134288.1"/>
    <property type="molecule type" value="Genomic_DNA"/>
</dbReference>
<protein>
    <submittedName>
        <fullName evidence="15">Uncharacterized protein</fullName>
    </submittedName>
</protein>
<dbReference type="InterPro" id="IPR017983">
    <property type="entry name" value="GPCR_2_secretin-like_CS"/>
</dbReference>
<feature type="chain" id="PRO_5042843922" evidence="12">
    <location>
        <begin position="23"/>
        <end position="417"/>
    </location>
</feature>
<dbReference type="Proteomes" id="UP001364617">
    <property type="component" value="Unassembled WGS sequence"/>
</dbReference>
<keyword evidence="8" id="KW-0675">Receptor</keyword>
<evidence type="ECO:0000256" key="1">
    <source>
        <dbReference type="ARBA" id="ARBA00004651"/>
    </source>
</evidence>
<dbReference type="PANTHER" id="PTHR45620">
    <property type="entry name" value="PDF RECEPTOR-LIKE PROTEIN-RELATED"/>
    <property type="match status" value="1"/>
</dbReference>
<keyword evidence="5 11" id="KW-1133">Transmembrane helix</keyword>
<dbReference type="PRINTS" id="PR00249">
    <property type="entry name" value="GPCRSECRETIN"/>
</dbReference>
<proteinExistence type="inferred from homology"/>
<evidence type="ECO:0000256" key="7">
    <source>
        <dbReference type="ARBA" id="ARBA00023136"/>
    </source>
</evidence>
<dbReference type="PROSITE" id="PS50261">
    <property type="entry name" value="G_PROTEIN_RECEP_F2_4"/>
    <property type="match status" value="1"/>
</dbReference>
<dbReference type="PANTHER" id="PTHR45620:SF16">
    <property type="entry name" value="GROWTH HORMONE RELEASING HORMONE RECEPTOR 2 PRECURSOR"/>
    <property type="match status" value="1"/>
</dbReference>
<keyword evidence="10" id="KW-0807">Transducer</keyword>
<dbReference type="FunFam" id="1.20.1070.10:FF:000490">
    <property type="entry name" value="Growth hormone releasing hormone receptor 2"/>
    <property type="match status" value="1"/>
</dbReference>
<name>A0AAN9GWG3_9TELE</name>
<comment type="similarity">
    <text evidence="2">Belongs to the G-protein coupled receptor 2 family.</text>
</comment>
<dbReference type="Gene3D" id="4.10.1240.10">
    <property type="entry name" value="GPCR, family 2, extracellular hormone receptor domain"/>
    <property type="match status" value="1"/>
</dbReference>
<dbReference type="Pfam" id="PF02793">
    <property type="entry name" value="HRM"/>
    <property type="match status" value="1"/>
</dbReference>
<feature type="transmembrane region" description="Helical" evidence="11">
    <location>
        <begin position="288"/>
        <end position="308"/>
    </location>
</feature>
<dbReference type="Pfam" id="PF00002">
    <property type="entry name" value="7tm_2"/>
    <property type="match status" value="1"/>
</dbReference>
<evidence type="ECO:0000256" key="3">
    <source>
        <dbReference type="ARBA" id="ARBA00022475"/>
    </source>
</evidence>
<dbReference type="InterPro" id="IPR001879">
    <property type="entry name" value="GPCR_2_extracellular_dom"/>
</dbReference>
<comment type="subcellular location">
    <subcellularLocation>
        <location evidence="1">Cell membrane</location>
        <topology evidence="1">Multi-pass membrane protein</topology>
    </subcellularLocation>
</comment>